<feature type="compositionally biased region" description="Basic and acidic residues" evidence="2">
    <location>
        <begin position="196"/>
        <end position="206"/>
    </location>
</feature>
<dbReference type="InterPro" id="IPR012579">
    <property type="entry name" value="NOL7_C"/>
</dbReference>
<keyword evidence="6" id="KW-1185">Reference proteome</keyword>
<dbReference type="GO" id="GO:0003723">
    <property type="term" value="F:RNA binding"/>
    <property type="evidence" value="ECO:0007669"/>
    <property type="project" value="TreeGrafter"/>
</dbReference>
<sequence length="312" mass="34973">MFTLCLFTGLTSDTGCASCAAAGLGSSGSGRRTRRRLGCSCRCCGRTQPTFPPTAAGRRRARPPGTHPSAGGRRQRPQQRPQTRAEKQRGKASSTSKTADIEKPTESFTLSLESSDDEAPEEVTFEDSKAEALRSMKQALDTARREKELLKEKRRKRQELFQEQKKRKLLSADVLEEIDSASSKKQKQSEDEGEQEEKPEKEGGDGKKKKKKRSGKLANARNLKGKYTVTTVKERTLASFQQQVAEEFIRSRLYGPGTCRTTSNEMLSLQNKKGWNKSAAVQFVKKDWASKEKAKAEKLKKRWLHKQQIPSC</sequence>
<reference evidence="6" key="1">
    <citation type="submission" date="2012-01" db="EMBL/GenBank/DDBJ databases">
        <title>The Genome Sequence of Oreochromis niloticus (Nile Tilapia).</title>
        <authorList>
            <consortium name="Broad Institute Genome Assembly Team"/>
            <consortium name="Broad Institute Sequencing Platform"/>
            <person name="Di Palma F."/>
            <person name="Johnson J."/>
            <person name="Lander E.S."/>
            <person name="Lindblad-Toh K."/>
        </authorList>
    </citation>
    <scope>NUCLEOTIDE SEQUENCE [LARGE SCALE GENOMIC DNA]</scope>
</reference>
<dbReference type="InParanoid" id="I3IZ05"/>
<feature type="compositionally biased region" description="Acidic residues" evidence="2">
    <location>
        <begin position="114"/>
        <end position="125"/>
    </location>
</feature>
<dbReference type="GeneTree" id="ENSGT00390000004118"/>
<proteinExistence type="predicted"/>
<keyword evidence="3" id="KW-0732">Signal</keyword>
<evidence type="ECO:0000256" key="1">
    <source>
        <dbReference type="SAM" id="Coils"/>
    </source>
</evidence>
<evidence type="ECO:0000313" key="6">
    <source>
        <dbReference type="Proteomes" id="UP000005207"/>
    </source>
</evidence>
<dbReference type="PANTHER" id="PTHR32337">
    <property type="entry name" value="NUCLEOLAR PROTEIN 7"/>
    <property type="match status" value="1"/>
</dbReference>
<dbReference type="AlphaFoldDB" id="I3IZ05"/>
<reference evidence="5" key="2">
    <citation type="submission" date="2025-08" db="UniProtKB">
        <authorList>
            <consortium name="Ensembl"/>
        </authorList>
    </citation>
    <scope>IDENTIFICATION</scope>
</reference>
<organism evidence="5 6">
    <name type="scientific">Oreochromis niloticus</name>
    <name type="common">Nile tilapia</name>
    <name type="synonym">Tilapia nilotica</name>
    <dbReference type="NCBI Taxonomy" id="8128"/>
    <lineage>
        <taxon>Eukaryota</taxon>
        <taxon>Metazoa</taxon>
        <taxon>Chordata</taxon>
        <taxon>Craniata</taxon>
        <taxon>Vertebrata</taxon>
        <taxon>Euteleostomi</taxon>
        <taxon>Actinopterygii</taxon>
        <taxon>Neopterygii</taxon>
        <taxon>Teleostei</taxon>
        <taxon>Neoteleostei</taxon>
        <taxon>Acanthomorphata</taxon>
        <taxon>Ovalentaria</taxon>
        <taxon>Cichlomorphae</taxon>
        <taxon>Cichliformes</taxon>
        <taxon>Cichlidae</taxon>
        <taxon>African cichlids</taxon>
        <taxon>Pseudocrenilabrinae</taxon>
        <taxon>Oreochromini</taxon>
        <taxon>Oreochromis</taxon>
    </lineage>
</organism>
<feature type="region of interest" description="Disordered" evidence="2">
    <location>
        <begin position="52"/>
        <end position="131"/>
    </location>
</feature>
<gene>
    <name evidence="5" type="primary">nol7</name>
</gene>
<keyword evidence="1" id="KW-0175">Coiled coil</keyword>
<dbReference type="GO" id="GO:0005730">
    <property type="term" value="C:nucleolus"/>
    <property type="evidence" value="ECO:0007669"/>
    <property type="project" value="TreeGrafter"/>
</dbReference>
<feature type="coiled-coil region" evidence="1">
    <location>
        <begin position="133"/>
        <end position="163"/>
    </location>
</feature>
<evidence type="ECO:0000256" key="2">
    <source>
        <dbReference type="SAM" id="MobiDB-lite"/>
    </source>
</evidence>
<feature type="region of interest" description="Disordered" evidence="2">
    <location>
        <begin position="178"/>
        <end position="222"/>
    </location>
</feature>
<evidence type="ECO:0000256" key="3">
    <source>
        <dbReference type="SAM" id="SignalP"/>
    </source>
</evidence>
<dbReference type="PANTHER" id="PTHR32337:SF2">
    <property type="entry name" value="NUCLEOLAR PROTEIN 7"/>
    <property type="match status" value="1"/>
</dbReference>
<protein>
    <submittedName>
        <fullName evidence="5">Nucleolar protein 7</fullName>
    </submittedName>
</protein>
<dbReference type="Ensembl" id="ENSONIT00000001844.2">
    <property type="protein sequence ID" value="ENSONIP00000001845.2"/>
    <property type="gene ID" value="ENSONIG00000001469.2"/>
</dbReference>
<dbReference type="HOGENOM" id="CLU_095368_1_0_1"/>
<name>I3IZ05_ORENI</name>
<dbReference type="STRING" id="8128.ENSONIP00000001845"/>
<accession>I3IZ05</accession>
<dbReference type="OMA" id="PVSYRVM"/>
<feature type="chain" id="PRO_5025517208" evidence="3">
    <location>
        <begin position="17"/>
        <end position="312"/>
    </location>
</feature>
<reference evidence="5" key="3">
    <citation type="submission" date="2025-09" db="UniProtKB">
        <authorList>
            <consortium name="Ensembl"/>
        </authorList>
    </citation>
    <scope>IDENTIFICATION</scope>
</reference>
<dbReference type="Pfam" id="PF08157">
    <property type="entry name" value="NUC129"/>
    <property type="match status" value="1"/>
</dbReference>
<dbReference type="FunCoup" id="I3IZ05">
    <property type="interactions" value="1312"/>
</dbReference>
<feature type="domain" description="U3 small nucleolar RNA-associated protein NOL7 C-terminal" evidence="4">
    <location>
        <begin position="227"/>
        <end position="289"/>
    </location>
</feature>
<evidence type="ECO:0000259" key="4">
    <source>
        <dbReference type="Pfam" id="PF08157"/>
    </source>
</evidence>
<dbReference type="eggNOG" id="ENOG502S14X">
    <property type="taxonomic scope" value="Eukaryota"/>
</dbReference>
<dbReference type="Proteomes" id="UP000005207">
    <property type="component" value="Linkage group LG18"/>
</dbReference>
<feature type="signal peptide" evidence="3">
    <location>
        <begin position="1"/>
        <end position="16"/>
    </location>
</feature>
<evidence type="ECO:0000313" key="5">
    <source>
        <dbReference type="Ensembl" id="ENSONIP00000001845.2"/>
    </source>
</evidence>